<evidence type="ECO:0008006" key="4">
    <source>
        <dbReference type="Google" id="ProtNLM"/>
    </source>
</evidence>
<feature type="region of interest" description="Disordered" evidence="1">
    <location>
        <begin position="19"/>
        <end position="56"/>
    </location>
</feature>
<name>A0ABW3FQJ6_9PSEU</name>
<accession>A0ABW3FQJ6</accession>
<evidence type="ECO:0000313" key="3">
    <source>
        <dbReference type="Proteomes" id="UP001597018"/>
    </source>
</evidence>
<dbReference type="EMBL" id="JBHTIW010000008">
    <property type="protein sequence ID" value="MFD0920627.1"/>
    <property type="molecule type" value="Genomic_DNA"/>
</dbReference>
<evidence type="ECO:0000256" key="1">
    <source>
        <dbReference type="SAM" id="MobiDB-lite"/>
    </source>
</evidence>
<evidence type="ECO:0000313" key="2">
    <source>
        <dbReference type="EMBL" id="MFD0920627.1"/>
    </source>
</evidence>
<comment type="caution">
    <text evidence="2">The sequence shown here is derived from an EMBL/GenBank/DDBJ whole genome shotgun (WGS) entry which is preliminary data.</text>
</comment>
<protein>
    <recommendedName>
        <fullName evidence="4">Secreted protein</fullName>
    </recommendedName>
</protein>
<proteinExistence type="predicted"/>
<keyword evidence="3" id="KW-1185">Reference proteome</keyword>
<dbReference type="Proteomes" id="UP001597018">
    <property type="component" value="Unassembled WGS sequence"/>
</dbReference>
<feature type="compositionally biased region" description="Polar residues" evidence="1">
    <location>
        <begin position="32"/>
        <end position="45"/>
    </location>
</feature>
<gene>
    <name evidence="2" type="ORF">ACFQ16_12810</name>
</gene>
<dbReference type="RefSeq" id="WP_263253718.1">
    <property type="nucleotide sequence ID" value="NZ_BAABLT010000006.1"/>
</dbReference>
<reference evidence="3" key="1">
    <citation type="journal article" date="2019" name="Int. J. Syst. Evol. Microbiol.">
        <title>The Global Catalogue of Microorganisms (GCM) 10K type strain sequencing project: providing services to taxonomists for standard genome sequencing and annotation.</title>
        <authorList>
            <consortium name="The Broad Institute Genomics Platform"/>
            <consortium name="The Broad Institute Genome Sequencing Center for Infectious Disease"/>
            <person name="Wu L."/>
            <person name="Ma J."/>
        </authorList>
    </citation>
    <scope>NUCLEOTIDE SEQUENCE [LARGE SCALE GENOMIC DNA]</scope>
    <source>
        <strain evidence="3">CCUG 56401</strain>
    </source>
</reference>
<sequence>MLALASLLAANAMICGDHARAAQRPSPPASVNVVTTSGSHGQDQDNCGDAEHGPTDPHCMASSRDLAAVVPAVVGDDVVTTADTPFAQARRPHSPWCSRPVLPPSGREVLVRSCVSRT</sequence>
<organism evidence="2 3">
    <name type="scientific">Saccharopolyspora rosea</name>
    <dbReference type="NCBI Taxonomy" id="524884"/>
    <lineage>
        <taxon>Bacteria</taxon>
        <taxon>Bacillati</taxon>
        <taxon>Actinomycetota</taxon>
        <taxon>Actinomycetes</taxon>
        <taxon>Pseudonocardiales</taxon>
        <taxon>Pseudonocardiaceae</taxon>
        <taxon>Saccharopolyspora</taxon>
    </lineage>
</organism>